<dbReference type="GeneID" id="28894163"/>
<feature type="compositionally biased region" description="Low complexity" evidence="1">
    <location>
        <begin position="502"/>
        <end position="516"/>
    </location>
</feature>
<feature type="compositionally biased region" description="Pro residues" evidence="1">
    <location>
        <begin position="541"/>
        <end position="550"/>
    </location>
</feature>
<feature type="region of interest" description="Disordered" evidence="1">
    <location>
        <begin position="534"/>
        <end position="554"/>
    </location>
</feature>
<dbReference type="RefSeq" id="XP_018191984.1">
    <property type="nucleotide sequence ID" value="XM_018329026.1"/>
</dbReference>
<organism evidence="3 4">
    <name type="scientific">Xylona heveae (strain CBS 132557 / TC161)</name>
    <dbReference type="NCBI Taxonomy" id="1328760"/>
    <lineage>
        <taxon>Eukaryota</taxon>
        <taxon>Fungi</taxon>
        <taxon>Dikarya</taxon>
        <taxon>Ascomycota</taxon>
        <taxon>Pezizomycotina</taxon>
        <taxon>Xylonomycetes</taxon>
        <taxon>Xylonales</taxon>
        <taxon>Xylonaceae</taxon>
        <taxon>Xylona</taxon>
    </lineage>
</organism>
<feature type="region of interest" description="Disordered" evidence="1">
    <location>
        <begin position="756"/>
        <end position="858"/>
    </location>
</feature>
<dbReference type="Proteomes" id="UP000076632">
    <property type="component" value="Unassembled WGS sequence"/>
</dbReference>
<feature type="region of interest" description="Disordered" evidence="1">
    <location>
        <begin position="31"/>
        <end position="50"/>
    </location>
</feature>
<keyword evidence="2" id="KW-0472">Membrane</keyword>
<evidence type="ECO:0000313" key="4">
    <source>
        <dbReference type="Proteomes" id="UP000076632"/>
    </source>
</evidence>
<proteinExistence type="predicted"/>
<evidence type="ECO:0000313" key="3">
    <source>
        <dbReference type="EMBL" id="KZF26429.1"/>
    </source>
</evidence>
<feature type="compositionally biased region" description="Polar residues" evidence="1">
    <location>
        <begin position="877"/>
        <end position="902"/>
    </location>
</feature>
<feature type="compositionally biased region" description="Acidic residues" evidence="1">
    <location>
        <begin position="486"/>
        <end position="496"/>
    </location>
</feature>
<feature type="compositionally biased region" description="Low complexity" evidence="1">
    <location>
        <begin position="756"/>
        <end position="773"/>
    </location>
</feature>
<feature type="region of interest" description="Disordered" evidence="1">
    <location>
        <begin position="479"/>
        <end position="516"/>
    </location>
</feature>
<gene>
    <name evidence="3" type="ORF">L228DRAFT_12374</name>
</gene>
<feature type="region of interest" description="Disordered" evidence="1">
    <location>
        <begin position="663"/>
        <end position="742"/>
    </location>
</feature>
<feature type="compositionally biased region" description="Polar residues" evidence="1">
    <location>
        <begin position="75"/>
        <end position="87"/>
    </location>
</feature>
<sequence>MLLLATLEQNRVMPAVPGWLVIPDSFPDSAYPKGTNGTRKLKRQTPMDGMPGAVNQPNFGVSDPKTVHGPLPKHSPNSTKQASGTCPTTPPSLQGRARNQCMTSKSTSLSVRSESSVALTRHTAHRRHISQHASARLRPKFTSTSVQPYLDHLQCAVESIRKTVELVVNNYVSYSDAPGLIYMALVTDCANATERFHSWAATAKGYEALISYQRIVIVDGKKPVGMTDDQLAIALGKFSAHGLESAGEAVVRKATLGYRLPQLEVSSELEASFGSSIQATSTAVPSQIKRSHKGQFEECMEDAEEDAKSSEQKGPRFLRFMARNQLATYTRNPPSHPADNSVAVFTDAVSRRKHCKRMVKHSYSLFLTILGSVVALVLACVCYALYRHKRSVSEHNGQNRGIRRRLRRSVNFNDDPTHHHQPAWFIIWLYYYLFPPTRANRQRQARPVGILKRRVAPNLPIAAPAAALKEIAARDPAQALHRMNDSDTESSGDELGECAVTSSPSPAGSSVSSLASSGSVIRYPQLHPRIEDSRFPRTRIPTPPTRPAPVVPAKEKTPAISLAPIADLPATPERKNLREPVVFSPATCAAADALVSLALAAPHPRDQRPKSRLPLPVISSSREHLTSSQLARSQSQEDVAASTSGAPSVPAPAAIGISALATKPASTMHRRASNSSSISSNRSSIGSASSKPLEIKMKKRRSPLGEVSSTAAVRNAAVPSSRRASSSSAISITPASSPRPAAMTFFPRIASPLVVSPRVGSSPSVTSPRTVSGNPGTGATSPFNRRVSSAFTIASDSGSPRLKEGASSKTATPKSKGVTPKSTKSPVEAKVKRVQSISSSSSNTPSTSSGAGHTPEELASLGVHVVDFAEPHFKVASSPSKKAGNDQSASRKTSTSSLDDWS</sequence>
<feature type="region of interest" description="Disordered" evidence="1">
    <location>
        <begin position="59"/>
        <end position="107"/>
    </location>
</feature>
<feature type="compositionally biased region" description="Low complexity" evidence="1">
    <location>
        <begin position="673"/>
        <end position="690"/>
    </location>
</feature>
<name>A0A165JMR1_XYLHT</name>
<evidence type="ECO:0000256" key="2">
    <source>
        <dbReference type="SAM" id="Phobius"/>
    </source>
</evidence>
<keyword evidence="2" id="KW-1133">Transmembrane helix</keyword>
<keyword evidence="2" id="KW-0812">Transmembrane</keyword>
<reference evidence="3 4" key="1">
    <citation type="journal article" date="2016" name="Fungal Biol.">
        <title>The genome of Xylona heveae provides a window into fungal endophytism.</title>
        <authorList>
            <person name="Gazis R."/>
            <person name="Kuo A."/>
            <person name="Riley R."/>
            <person name="LaButti K."/>
            <person name="Lipzen A."/>
            <person name="Lin J."/>
            <person name="Amirebrahimi M."/>
            <person name="Hesse C.N."/>
            <person name="Spatafora J.W."/>
            <person name="Henrissat B."/>
            <person name="Hainaut M."/>
            <person name="Grigoriev I.V."/>
            <person name="Hibbett D.S."/>
        </authorList>
    </citation>
    <scope>NUCLEOTIDE SEQUENCE [LARGE SCALE GENOMIC DNA]</scope>
    <source>
        <strain evidence="3 4">TC161</strain>
    </source>
</reference>
<feature type="region of interest" description="Disordered" evidence="1">
    <location>
        <begin position="602"/>
        <end position="648"/>
    </location>
</feature>
<feature type="region of interest" description="Disordered" evidence="1">
    <location>
        <begin position="873"/>
        <end position="902"/>
    </location>
</feature>
<dbReference type="InParanoid" id="A0A165JMR1"/>
<protein>
    <submittedName>
        <fullName evidence="3">Uncharacterized protein</fullName>
    </submittedName>
</protein>
<feature type="compositionally biased region" description="Low complexity" evidence="1">
    <location>
        <begin position="836"/>
        <end position="849"/>
    </location>
</feature>
<feature type="compositionally biased region" description="Polar residues" evidence="1">
    <location>
        <begin position="626"/>
        <end position="646"/>
    </location>
</feature>
<dbReference type="EMBL" id="KV407454">
    <property type="protein sequence ID" value="KZF26429.1"/>
    <property type="molecule type" value="Genomic_DNA"/>
</dbReference>
<dbReference type="AlphaFoldDB" id="A0A165JMR1"/>
<evidence type="ECO:0000256" key="1">
    <source>
        <dbReference type="SAM" id="MobiDB-lite"/>
    </source>
</evidence>
<feature type="compositionally biased region" description="Polar residues" evidence="1">
    <location>
        <begin position="777"/>
        <end position="798"/>
    </location>
</feature>
<keyword evidence="4" id="KW-1185">Reference proteome</keyword>
<feature type="transmembrane region" description="Helical" evidence="2">
    <location>
        <begin position="363"/>
        <end position="386"/>
    </location>
</feature>
<feature type="compositionally biased region" description="Low complexity" evidence="1">
    <location>
        <begin position="711"/>
        <end position="742"/>
    </location>
</feature>
<accession>A0A165JMR1</accession>